<dbReference type="Gene3D" id="3.30.360.50">
    <property type="entry name" value="S-adenosylmethionine decarboxylase"/>
    <property type="match status" value="1"/>
</dbReference>
<evidence type="ECO:0000256" key="7">
    <source>
        <dbReference type="ARBA" id="ARBA00022813"/>
    </source>
</evidence>
<reference evidence="15 16" key="1">
    <citation type="journal article" date="2021" name="Sci. Rep.">
        <title>The genome of the diatom Chaetoceros tenuissimus carries an ancient integrated fragment of an extant virus.</title>
        <authorList>
            <person name="Hongo Y."/>
            <person name="Kimura K."/>
            <person name="Takaki Y."/>
            <person name="Yoshida Y."/>
            <person name="Baba S."/>
            <person name="Kobayashi G."/>
            <person name="Nagasaki K."/>
            <person name="Hano T."/>
            <person name="Tomaru Y."/>
        </authorList>
    </citation>
    <scope>NUCLEOTIDE SEQUENCE [LARGE SCALE GENOMIC DNA]</scope>
    <source>
        <strain evidence="15 16">NIES-3715</strain>
    </source>
</reference>
<protein>
    <recommendedName>
        <fullName evidence="4">adenosylmethionine decarboxylase</fullName>
        <ecNumber evidence="4">4.1.1.50</ecNumber>
    </recommendedName>
</protein>
<dbReference type="EMBL" id="BLLK01000069">
    <property type="protein sequence ID" value="GFH59713.1"/>
    <property type="molecule type" value="Genomic_DNA"/>
</dbReference>
<evidence type="ECO:0000256" key="12">
    <source>
        <dbReference type="ARBA" id="ARBA00023270"/>
    </source>
</evidence>
<name>A0AAD3D8K8_9STRA</name>
<dbReference type="GO" id="GO:0004014">
    <property type="term" value="F:adenosylmethionine decarboxylase activity"/>
    <property type="evidence" value="ECO:0007669"/>
    <property type="project" value="UniProtKB-EC"/>
</dbReference>
<keyword evidence="11" id="KW-0456">Lyase</keyword>
<dbReference type="GO" id="GO:0006597">
    <property type="term" value="P:spermine biosynthetic process"/>
    <property type="evidence" value="ECO:0007669"/>
    <property type="project" value="InterPro"/>
</dbReference>
<feature type="compositionally biased region" description="Low complexity" evidence="14">
    <location>
        <begin position="39"/>
        <end position="56"/>
    </location>
</feature>
<evidence type="ECO:0000256" key="5">
    <source>
        <dbReference type="ARBA" id="ARBA00022691"/>
    </source>
</evidence>
<dbReference type="Proteomes" id="UP001054902">
    <property type="component" value="Unassembled WGS sequence"/>
</dbReference>
<dbReference type="PROSITE" id="PS01336">
    <property type="entry name" value="ADOMETDC"/>
    <property type="match status" value="1"/>
</dbReference>
<evidence type="ECO:0000313" key="16">
    <source>
        <dbReference type="Proteomes" id="UP001054902"/>
    </source>
</evidence>
<feature type="compositionally biased region" description="Polar residues" evidence="14">
    <location>
        <begin position="27"/>
        <end position="38"/>
    </location>
</feature>
<keyword evidence="16" id="KW-1185">Reference proteome</keyword>
<dbReference type="SUPFAM" id="SSF56276">
    <property type="entry name" value="S-adenosylmethionine decarboxylase"/>
    <property type="match status" value="1"/>
</dbReference>
<dbReference type="NCBIfam" id="TIGR00535">
    <property type="entry name" value="SAM_DCase"/>
    <property type="match status" value="1"/>
</dbReference>
<accession>A0AAD3D8K8</accession>
<evidence type="ECO:0000256" key="6">
    <source>
        <dbReference type="ARBA" id="ARBA00022793"/>
    </source>
</evidence>
<evidence type="ECO:0000256" key="14">
    <source>
        <dbReference type="SAM" id="MobiDB-lite"/>
    </source>
</evidence>
<evidence type="ECO:0000256" key="13">
    <source>
        <dbReference type="ARBA" id="ARBA00023317"/>
    </source>
</evidence>
<comment type="similarity">
    <text evidence="3">Belongs to the eukaryotic AdoMetDC family.</text>
</comment>
<keyword evidence="13" id="KW-0670">Pyruvate</keyword>
<evidence type="ECO:0000256" key="10">
    <source>
        <dbReference type="ARBA" id="ARBA00023145"/>
    </source>
</evidence>
<dbReference type="AlphaFoldDB" id="A0AAD3D8K8"/>
<comment type="caution">
    <text evidence="15">The sequence shown here is derived from an EMBL/GenBank/DDBJ whole genome shotgun (WGS) entry which is preliminary data.</text>
</comment>
<evidence type="ECO:0000256" key="3">
    <source>
        <dbReference type="ARBA" id="ARBA00008466"/>
    </source>
</evidence>
<dbReference type="InterPro" id="IPR001985">
    <property type="entry name" value="S-AdoMet_decarboxylase_euk"/>
</dbReference>
<evidence type="ECO:0000256" key="1">
    <source>
        <dbReference type="ARBA" id="ARBA00001928"/>
    </source>
</evidence>
<organism evidence="15 16">
    <name type="scientific">Chaetoceros tenuissimus</name>
    <dbReference type="NCBI Taxonomy" id="426638"/>
    <lineage>
        <taxon>Eukaryota</taxon>
        <taxon>Sar</taxon>
        <taxon>Stramenopiles</taxon>
        <taxon>Ochrophyta</taxon>
        <taxon>Bacillariophyta</taxon>
        <taxon>Coscinodiscophyceae</taxon>
        <taxon>Chaetocerotophycidae</taxon>
        <taxon>Chaetocerotales</taxon>
        <taxon>Chaetocerotaceae</taxon>
        <taxon>Chaetoceros</taxon>
    </lineage>
</organism>
<keyword evidence="12" id="KW-0704">Schiff base</keyword>
<evidence type="ECO:0000256" key="4">
    <source>
        <dbReference type="ARBA" id="ARBA00012357"/>
    </source>
</evidence>
<proteinExistence type="inferred from homology"/>
<dbReference type="EC" id="4.1.1.50" evidence="4"/>
<dbReference type="GO" id="GO:0008295">
    <property type="term" value="P:spermidine biosynthetic process"/>
    <property type="evidence" value="ECO:0007669"/>
    <property type="project" value="UniProtKB-KW"/>
</dbReference>
<dbReference type="InterPro" id="IPR016067">
    <property type="entry name" value="S-AdoMet_deCO2ase_core"/>
</dbReference>
<evidence type="ECO:0000313" key="15">
    <source>
        <dbReference type="EMBL" id="GFH59713.1"/>
    </source>
</evidence>
<dbReference type="GO" id="GO:0005829">
    <property type="term" value="C:cytosol"/>
    <property type="evidence" value="ECO:0007669"/>
    <property type="project" value="TreeGrafter"/>
</dbReference>
<gene>
    <name evidence="15" type="ORF">CTEN210_16189</name>
</gene>
<dbReference type="PANTHER" id="PTHR11570:SF0">
    <property type="entry name" value="S-ADENOSYLMETHIONINE DECARBOXYLASE PROENZYME"/>
    <property type="match status" value="1"/>
</dbReference>
<keyword evidence="7" id="KW-0068">Autocatalytic cleavage</keyword>
<dbReference type="PANTHER" id="PTHR11570">
    <property type="entry name" value="S-ADENOSYLMETHIONINE DECARBOXYLASE"/>
    <property type="match status" value="1"/>
</dbReference>
<keyword evidence="8" id="KW-0745">Spermidine biosynthesis</keyword>
<comment type="cofactor">
    <cofactor evidence="1">
        <name>pyruvate</name>
        <dbReference type="ChEBI" id="CHEBI:15361"/>
    </cofactor>
</comment>
<dbReference type="InterPro" id="IPR048283">
    <property type="entry name" value="AdoMetDC-like"/>
</dbReference>
<dbReference type="Pfam" id="PF01536">
    <property type="entry name" value="SAM_decarbox"/>
    <property type="match status" value="1"/>
</dbReference>
<dbReference type="Gene3D" id="3.60.90.10">
    <property type="entry name" value="S-adenosylmethionine decarboxylase"/>
    <property type="match status" value="1"/>
</dbReference>
<evidence type="ECO:0000256" key="8">
    <source>
        <dbReference type="ARBA" id="ARBA00023066"/>
    </source>
</evidence>
<evidence type="ECO:0000256" key="2">
    <source>
        <dbReference type="ARBA" id="ARBA00004911"/>
    </source>
</evidence>
<keyword evidence="5" id="KW-0949">S-adenosyl-L-methionine</keyword>
<keyword evidence="6" id="KW-0210">Decarboxylase</keyword>
<dbReference type="InterPro" id="IPR018166">
    <property type="entry name" value="S-AdoMet_deCO2ase_CS"/>
</dbReference>
<sequence>MTDQNEETVSNAELPLSCITSDYVYTSDESLNNEMENQSDNNTSSNHESSNSNMPSLGDEFDNASGASGEIDREYTGQFEGPEKTLEVCFRRRDGKIVDSSCVQVESPSVPYAKAGLRLLTRADLDAICKRARCTILSSISNTYVDAYVLSESSLFVYNYMIVIKTCGTTTLLRCLALVIELGRRLELELDWVGYSRKNFNFPDDQCFPHGSFTQELEYLNQHKRLCDKLDGNGYTLGPITDDHWFVFVADQTIRARPEMENDRVLNIMMFDFDLDVADLFYYDKYEQRKEGESEDEATRRISFEQTKAAGIDALCPGALFDPRAFEPCGYSMNAILYKSYYTMHITPEEGSSYASFETNQKLPSYTSLINNVVRTFRPRRFVITLMADEGGLSEIKGSPLVDTKEFSRINVPPKSKADTKLAYRRTNIASIKVEDDCCCMMGNWVIDNRVQENNNETRYRGMSFA</sequence>
<keyword evidence="9" id="KW-0620">Polyamine biosynthesis</keyword>
<evidence type="ECO:0000256" key="9">
    <source>
        <dbReference type="ARBA" id="ARBA00023115"/>
    </source>
</evidence>
<comment type="pathway">
    <text evidence="2">Amine and polyamine biosynthesis; S-adenosylmethioninamine biosynthesis; S-adenosylmethioninamine from S-adenosyl-L-methionine: step 1/1.</text>
</comment>
<feature type="region of interest" description="Disordered" evidence="14">
    <location>
        <begin position="27"/>
        <end position="69"/>
    </location>
</feature>
<keyword evidence="10" id="KW-0865">Zymogen</keyword>
<evidence type="ECO:0000256" key="11">
    <source>
        <dbReference type="ARBA" id="ARBA00023239"/>
    </source>
</evidence>